<dbReference type="Gene3D" id="3.40.50.300">
    <property type="entry name" value="P-loop containing nucleotide triphosphate hydrolases"/>
    <property type="match status" value="1"/>
</dbReference>
<dbReference type="STRING" id="388280.SAMN04488057_101140"/>
<proteinExistence type="predicted"/>
<dbReference type="GO" id="GO:0004849">
    <property type="term" value="F:uridine kinase activity"/>
    <property type="evidence" value="ECO:0007669"/>
    <property type="project" value="UniProtKB-EC"/>
</dbReference>
<dbReference type="GO" id="GO:0044206">
    <property type="term" value="P:UMP salvage"/>
    <property type="evidence" value="ECO:0007669"/>
    <property type="project" value="UniProtKB-UniPathway"/>
</dbReference>
<dbReference type="EMBL" id="FRCY01000001">
    <property type="protein sequence ID" value="SHM34324.1"/>
    <property type="molecule type" value="Genomic_DNA"/>
</dbReference>
<evidence type="ECO:0000256" key="5">
    <source>
        <dbReference type="ARBA" id="ARBA00022777"/>
    </source>
</evidence>
<dbReference type="OrthoDB" id="9777642at2"/>
<evidence type="ECO:0000256" key="2">
    <source>
        <dbReference type="ARBA" id="ARBA00012137"/>
    </source>
</evidence>
<dbReference type="SUPFAM" id="SSF52540">
    <property type="entry name" value="P-loop containing nucleoside triphosphate hydrolases"/>
    <property type="match status" value="1"/>
</dbReference>
<dbReference type="EC" id="2.7.1.48" evidence="2"/>
<dbReference type="PRINTS" id="PR00988">
    <property type="entry name" value="URIDINKINASE"/>
</dbReference>
<dbReference type="PANTHER" id="PTHR10285">
    <property type="entry name" value="URIDINE KINASE"/>
    <property type="match status" value="1"/>
</dbReference>
<accession>A0A1M7I0Q0</accession>
<keyword evidence="8" id="KW-1185">Reference proteome</keyword>
<dbReference type="Pfam" id="PF00485">
    <property type="entry name" value="PRK"/>
    <property type="match status" value="1"/>
</dbReference>
<dbReference type="GO" id="GO:0005524">
    <property type="term" value="F:ATP binding"/>
    <property type="evidence" value="ECO:0007669"/>
    <property type="project" value="InterPro"/>
</dbReference>
<evidence type="ECO:0000256" key="3">
    <source>
        <dbReference type="ARBA" id="ARBA00022679"/>
    </source>
</evidence>
<protein>
    <recommendedName>
        <fullName evidence="2">uridine/cytidine kinase</fullName>
        <ecNumber evidence="2">2.7.1.48</ecNumber>
    </recommendedName>
</protein>
<organism evidence="7 8">
    <name type="scientific">Cyclobacterium lianum</name>
    <dbReference type="NCBI Taxonomy" id="388280"/>
    <lineage>
        <taxon>Bacteria</taxon>
        <taxon>Pseudomonadati</taxon>
        <taxon>Bacteroidota</taxon>
        <taxon>Cytophagia</taxon>
        <taxon>Cytophagales</taxon>
        <taxon>Cyclobacteriaceae</taxon>
        <taxon>Cyclobacterium</taxon>
    </lineage>
</organism>
<evidence type="ECO:0000313" key="7">
    <source>
        <dbReference type="EMBL" id="SHM34324.1"/>
    </source>
</evidence>
<dbReference type="InterPro" id="IPR000764">
    <property type="entry name" value="Uridine_kinase-like"/>
</dbReference>
<dbReference type="AlphaFoldDB" id="A0A1M7I0Q0"/>
<dbReference type="InterPro" id="IPR006083">
    <property type="entry name" value="PRK/URK"/>
</dbReference>
<dbReference type="CDD" id="cd02023">
    <property type="entry name" value="UMPK"/>
    <property type="match status" value="1"/>
</dbReference>
<dbReference type="UniPathway" id="UPA00574">
    <property type="reaction ID" value="UER00637"/>
</dbReference>
<evidence type="ECO:0000313" key="8">
    <source>
        <dbReference type="Proteomes" id="UP000184513"/>
    </source>
</evidence>
<dbReference type="RefSeq" id="WP_073090181.1">
    <property type="nucleotide sequence ID" value="NZ_FRCY01000001.1"/>
</dbReference>
<keyword evidence="3" id="KW-0808">Transferase</keyword>
<keyword evidence="4" id="KW-0547">Nucleotide-binding</keyword>
<evidence type="ECO:0000256" key="1">
    <source>
        <dbReference type="ARBA" id="ARBA00004690"/>
    </source>
</evidence>
<sequence>MGKPFIIGITGGSASGKTHFLDKLLGALAPEEVCLISQDNYYKPRDLQPLDERGIHNFDSPNSIDFEQYAADIRHIQAGKSITRQEYTFNNPNKQGRMLTFNPAPVVVVEGIFVLYYPELADLLDLKVYIDAKDHIKLRRRIVRDKMERGSDLDDVLYRYEQHVMPTYEKYIAPFKHDADLIVPNNQGFERALEVIQVFLKEKIKSQQHL</sequence>
<comment type="pathway">
    <text evidence="1">Pyrimidine metabolism; UMP biosynthesis via salvage pathway; UMP from uridine: step 1/1.</text>
</comment>
<dbReference type="Proteomes" id="UP000184513">
    <property type="component" value="Unassembled WGS sequence"/>
</dbReference>
<gene>
    <name evidence="7" type="ORF">SAMN04488057_101140</name>
</gene>
<evidence type="ECO:0000256" key="4">
    <source>
        <dbReference type="ARBA" id="ARBA00022741"/>
    </source>
</evidence>
<feature type="domain" description="Phosphoribulokinase/uridine kinase" evidence="6">
    <location>
        <begin position="6"/>
        <end position="185"/>
    </location>
</feature>
<name>A0A1M7I0Q0_9BACT</name>
<dbReference type="InterPro" id="IPR027417">
    <property type="entry name" value="P-loop_NTPase"/>
</dbReference>
<evidence type="ECO:0000259" key="6">
    <source>
        <dbReference type="Pfam" id="PF00485"/>
    </source>
</evidence>
<keyword evidence="5 7" id="KW-0418">Kinase</keyword>
<reference evidence="7 8" key="1">
    <citation type="submission" date="2016-11" db="EMBL/GenBank/DDBJ databases">
        <authorList>
            <person name="Jaros S."/>
            <person name="Januszkiewicz K."/>
            <person name="Wedrychowicz H."/>
        </authorList>
    </citation>
    <scope>NUCLEOTIDE SEQUENCE [LARGE SCALE GENOMIC DNA]</scope>
    <source>
        <strain evidence="7 8">CGMCC 1.6102</strain>
    </source>
</reference>
<dbReference type="NCBIfam" id="NF004018">
    <property type="entry name" value="PRK05480.1"/>
    <property type="match status" value="1"/>
</dbReference>